<sequence length="38" mass="4283">VAEQYTQTLIDAGLLSQEEADEEVNQIYEAWISCTSFS</sequence>
<proteinExistence type="predicted"/>
<dbReference type="Proteomes" id="UP000186817">
    <property type="component" value="Unassembled WGS sequence"/>
</dbReference>
<feature type="non-terminal residue" evidence="1">
    <location>
        <position position="1"/>
    </location>
</feature>
<name>A0A1Q9BV04_SYMMI</name>
<comment type="caution">
    <text evidence="1">The sequence shown here is derived from an EMBL/GenBank/DDBJ whole genome shotgun (WGS) entry which is preliminary data.</text>
</comment>
<protein>
    <submittedName>
        <fullName evidence="1">Uncharacterized protein</fullName>
    </submittedName>
</protein>
<dbReference type="AlphaFoldDB" id="A0A1Q9BV04"/>
<evidence type="ECO:0000313" key="2">
    <source>
        <dbReference type="Proteomes" id="UP000186817"/>
    </source>
</evidence>
<keyword evidence="2" id="KW-1185">Reference proteome</keyword>
<dbReference type="EMBL" id="LSRX01003583">
    <property type="protein sequence ID" value="OLP74527.1"/>
    <property type="molecule type" value="Genomic_DNA"/>
</dbReference>
<accession>A0A1Q9BV04</accession>
<evidence type="ECO:0000313" key="1">
    <source>
        <dbReference type="EMBL" id="OLP74527.1"/>
    </source>
</evidence>
<gene>
    <name evidence="1" type="ORF">AK812_SmicGene45900</name>
</gene>
<organism evidence="1 2">
    <name type="scientific">Symbiodinium microadriaticum</name>
    <name type="common">Dinoflagellate</name>
    <name type="synonym">Zooxanthella microadriatica</name>
    <dbReference type="NCBI Taxonomy" id="2951"/>
    <lineage>
        <taxon>Eukaryota</taxon>
        <taxon>Sar</taxon>
        <taxon>Alveolata</taxon>
        <taxon>Dinophyceae</taxon>
        <taxon>Suessiales</taxon>
        <taxon>Symbiodiniaceae</taxon>
        <taxon>Symbiodinium</taxon>
    </lineage>
</organism>
<reference evidence="1 2" key="1">
    <citation type="submission" date="2016-02" db="EMBL/GenBank/DDBJ databases">
        <title>Genome analysis of coral dinoflagellate symbionts highlights evolutionary adaptations to a symbiotic lifestyle.</title>
        <authorList>
            <person name="Aranda M."/>
            <person name="Li Y."/>
            <person name="Liew Y.J."/>
            <person name="Baumgarten S."/>
            <person name="Simakov O."/>
            <person name="Wilson M."/>
            <person name="Piel J."/>
            <person name="Ashoor H."/>
            <person name="Bougouffa S."/>
            <person name="Bajic V.B."/>
            <person name="Ryu T."/>
            <person name="Ravasi T."/>
            <person name="Bayer T."/>
            <person name="Micklem G."/>
            <person name="Kim H."/>
            <person name="Bhak J."/>
            <person name="Lajeunesse T.C."/>
            <person name="Voolstra C.R."/>
        </authorList>
    </citation>
    <scope>NUCLEOTIDE SEQUENCE [LARGE SCALE GENOMIC DNA]</scope>
    <source>
        <strain evidence="1 2">CCMP2467</strain>
    </source>
</reference>